<comment type="caution">
    <text evidence="1">The sequence shown here is derived from an EMBL/GenBank/DDBJ whole genome shotgun (WGS) entry which is preliminary data.</text>
</comment>
<sequence>MSGMIMFFVLTALVCGVILVMLVKSNKPKNADSRAEKQVQKDVAAASSSSDKASKKAKDLLARAAVGTVWFISYIDDRGRRAYGLFVRGDKGEAQLEVLDCEEVVEFNSRIPIHCGLLRSFIVGLDGILEKFVIGGDIGWAGTVLLRTCNEGQVYAGGLKAALRTVMLKLARAEDSSENRTAEDKLQRILDQAQGAPMSLISLNRDSQLFLRSS</sequence>
<evidence type="ECO:0000313" key="2">
    <source>
        <dbReference type="Proteomes" id="UP000034108"/>
    </source>
</evidence>
<evidence type="ECO:0000313" key="1">
    <source>
        <dbReference type="EMBL" id="KKR97921.1"/>
    </source>
</evidence>
<accession>A0A0G0VE17</accession>
<dbReference type="EMBL" id="LCAV01000022">
    <property type="protein sequence ID" value="KKR97921.1"/>
    <property type="molecule type" value="Genomic_DNA"/>
</dbReference>
<organism evidence="1 2">
    <name type="scientific">Candidatus Magasanikbacteria bacterium GW2011_GWC2_41_17</name>
    <dbReference type="NCBI Taxonomy" id="1619048"/>
    <lineage>
        <taxon>Bacteria</taxon>
        <taxon>Candidatus Magasanikiibacteriota</taxon>
    </lineage>
</organism>
<dbReference type="STRING" id="1619048.UU49_C0022G0005"/>
<dbReference type="Proteomes" id="UP000034108">
    <property type="component" value="Unassembled WGS sequence"/>
</dbReference>
<proteinExistence type="predicted"/>
<protein>
    <submittedName>
        <fullName evidence="1">Uncharacterized protein</fullName>
    </submittedName>
</protein>
<reference evidence="1 2" key="1">
    <citation type="journal article" date="2015" name="Nature">
        <title>rRNA introns, odd ribosomes, and small enigmatic genomes across a large radiation of phyla.</title>
        <authorList>
            <person name="Brown C.T."/>
            <person name="Hug L.A."/>
            <person name="Thomas B.C."/>
            <person name="Sharon I."/>
            <person name="Castelle C.J."/>
            <person name="Singh A."/>
            <person name="Wilkins M.J."/>
            <person name="Williams K.H."/>
            <person name="Banfield J.F."/>
        </authorList>
    </citation>
    <scope>NUCLEOTIDE SEQUENCE [LARGE SCALE GENOMIC DNA]</scope>
</reference>
<name>A0A0G0VE17_9BACT</name>
<dbReference type="AlphaFoldDB" id="A0A0G0VE17"/>
<gene>
    <name evidence="1" type="ORF">UU49_C0022G0005</name>
</gene>